<comment type="caution">
    <text evidence="2">The sequence shown here is derived from an EMBL/GenBank/DDBJ whole genome shotgun (WGS) entry which is preliminary data.</text>
</comment>
<evidence type="ECO:0000313" key="3">
    <source>
        <dbReference type="Proteomes" id="UP000324222"/>
    </source>
</evidence>
<name>A0A5B7IEY3_PORTR</name>
<evidence type="ECO:0000313" key="2">
    <source>
        <dbReference type="EMBL" id="MPC80516.1"/>
    </source>
</evidence>
<keyword evidence="3" id="KW-1185">Reference proteome</keyword>
<proteinExistence type="predicted"/>
<feature type="region of interest" description="Disordered" evidence="1">
    <location>
        <begin position="1"/>
        <end position="40"/>
    </location>
</feature>
<evidence type="ECO:0000256" key="1">
    <source>
        <dbReference type="SAM" id="MobiDB-lite"/>
    </source>
</evidence>
<gene>
    <name evidence="2" type="ORF">E2C01_075096</name>
</gene>
<dbReference type="Proteomes" id="UP000324222">
    <property type="component" value="Unassembled WGS sequence"/>
</dbReference>
<protein>
    <submittedName>
        <fullName evidence="2">Uncharacterized protein</fullName>
    </submittedName>
</protein>
<sequence>MECRTDSDERLQELEDVPDHSDSARASEYGEAEAKAGGKGGLGSLLNLDDLGEISIQLITLADVLGVVNKGYRSISDEEIKRYTDFMVWFSNVAKSACPHSKDGKSGKSVMFLCS</sequence>
<dbReference type="AlphaFoldDB" id="A0A5B7IEY3"/>
<dbReference type="EMBL" id="VSRR010054235">
    <property type="protein sequence ID" value="MPC80516.1"/>
    <property type="molecule type" value="Genomic_DNA"/>
</dbReference>
<dbReference type="OrthoDB" id="6376273at2759"/>
<organism evidence="2 3">
    <name type="scientific">Portunus trituberculatus</name>
    <name type="common">Swimming crab</name>
    <name type="synonym">Neptunus trituberculatus</name>
    <dbReference type="NCBI Taxonomy" id="210409"/>
    <lineage>
        <taxon>Eukaryota</taxon>
        <taxon>Metazoa</taxon>
        <taxon>Ecdysozoa</taxon>
        <taxon>Arthropoda</taxon>
        <taxon>Crustacea</taxon>
        <taxon>Multicrustacea</taxon>
        <taxon>Malacostraca</taxon>
        <taxon>Eumalacostraca</taxon>
        <taxon>Eucarida</taxon>
        <taxon>Decapoda</taxon>
        <taxon>Pleocyemata</taxon>
        <taxon>Brachyura</taxon>
        <taxon>Eubrachyura</taxon>
        <taxon>Portunoidea</taxon>
        <taxon>Portunidae</taxon>
        <taxon>Portuninae</taxon>
        <taxon>Portunus</taxon>
    </lineage>
</organism>
<feature type="compositionally biased region" description="Basic and acidic residues" evidence="1">
    <location>
        <begin position="1"/>
        <end position="25"/>
    </location>
</feature>
<reference evidence="2 3" key="1">
    <citation type="submission" date="2019-05" db="EMBL/GenBank/DDBJ databases">
        <title>Another draft genome of Portunus trituberculatus and its Hox gene families provides insights of decapod evolution.</title>
        <authorList>
            <person name="Jeong J.-H."/>
            <person name="Song I."/>
            <person name="Kim S."/>
            <person name="Choi T."/>
            <person name="Kim D."/>
            <person name="Ryu S."/>
            <person name="Kim W."/>
        </authorList>
    </citation>
    <scope>NUCLEOTIDE SEQUENCE [LARGE SCALE GENOMIC DNA]</scope>
    <source>
        <tissue evidence="2">Muscle</tissue>
    </source>
</reference>
<accession>A0A5B7IEY3</accession>